<name>A0AAW2HQB9_9NEOP</name>
<evidence type="ECO:0000259" key="2">
    <source>
        <dbReference type="PROSITE" id="PS50003"/>
    </source>
</evidence>
<dbReference type="GO" id="GO:0042147">
    <property type="term" value="P:retrograde transport, endosome to Golgi"/>
    <property type="evidence" value="ECO:0007669"/>
    <property type="project" value="TreeGrafter"/>
</dbReference>
<proteinExistence type="predicted"/>
<evidence type="ECO:0000256" key="1">
    <source>
        <dbReference type="SAM" id="MobiDB-lite"/>
    </source>
</evidence>
<comment type="caution">
    <text evidence="3">The sequence shown here is derived from an EMBL/GenBank/DDBJ whole genome shotgun (WGS) entry which is preliminary data.</text>
</comment>
<organism evidence="3">
    <name type="scientific">Menopon gallinae</name>
    <name type="common">poultry shaft louse</name>
    <dbReference type="NCBI Taxonomy" id="328185"/>
    <lineage>
        <taxon>Eukaryota</taxon>
        <taxon>Metazoa</taxon>
        <taxon>Ecdysozoa</taxon>
        <taxon>Arthropoda</taxon>
        <taxon>Hexapoda</taxon>
        <taxon>Insecta</taxon>
        <taxon>Pterygota</taxon>
        <taxon>Neoptera</taxon>
        <taxon>Paraneoptera</taxon>
        <taxon>Psocodea</taxon>
        <taxon>Troctomorpha</taxon>
        <taxon>Phthiraptera</taxon>
        <taxon>Amblycera</taxon>
        <taxon>Menoponidae</taxon>
        <taxon>Menopon</taxon>
    </lineage>
</organism>
<dbReference type="Pfam" id="PF00169">
    <property type="entry name" value="PH"/>
    <property type="match status" value="1"/>
</dbReference>
<evidence type="ECO:0000313" key="3">
    <source>
        <dbReference type="EMBL" id="KAL0272064.1"/>
    </source>
</evidence>
<dbReference type="PROSITE" id="PS50003">
    <property type="entry name" value="PH_DOMAIN"/>
    <property type="match status" value="1"/>
</dbReference>
<feature type="region of interest" description="Disordered" evidence="1">
    <location>
        <begin position="150"/>
        <end position="198"/>
    </location>
</feature>
<dbReference type="GO" id="GO:0005829">
    <property type="term" value="C:cytosol"/>
    <property type="evidence" value="ECO:0007669"/>
    <property type="project" value="GOC"/>
</dbReference>
<dbReference type="InterPro" id="IPR001849">
    <property type="entry name" value="PH_domain"/>
</dbReference>
<feature type="domain" description="PH" evidence="2">
    <location>
        <begin position="17"/>
        <end position="113"/>
    </location>
</feature>
<dbReference type="FunFam" id="2.30.29.30:FF:000378">
    <property type="entry name" value="Uncharacterized protein, isoform A"/>
    <property type="match status" value="1"/>
</dbReference>
<sequence length="252" mass="29418">MKINDKSLAAFATSPTPVDRDGWLQKRGEVNKAYQRRWFVLKGNLLFYFEKMGDKEPLGVIVLEGCTIELAEDEDPYVFKIVFHGTGNRSYILGAESQESMEQWMKALAYASYDYMKLMVSDLQRQLDEMEEMPSILDNASIQRVAVIKEGKSPNPPPRQRHNPFNKTVYEGGPQYHHQRSQSLRSTSETPHSGHSLRNEIFQKQRITFRDLHHSYGRRILADFNEWKHWKRQIANSQQKKSEKNEELLISL</sequence>
<dbReference type="GO" id="GO:0007032">
    <property type="term" value="P:endosome organization"/>
    <property type="evidence" value="ECO:0007669"/>
    <property type="project" value="TreeGrafter"/>
</dbReference>
<gene>
    <name evidence="3" type="ORF">PYX00_005179</name>
</gene>
<dbReference type="GO" id="GO:0055037">
    <property type="term" value="C:recycling endosome"/>
    <property type="evidence" value="ECO:0007669"/>
    <property type="project" value="TreeGrafter"/>
</dbReference>
<reference evidence="3" key="1">
    <citation type="journal article" date="2024" name="Gigascience">
        <title>Chromosome-level genome of the poultry shaft louse Menopon gallinae provides insight into the host-switching and adaptive evolution of parasitic lice.</title>
        <authorList>
            <person name="Xu Y."/>
            <person name="Ma L."/>
            <person name="Liu S."/>
            <person name="Liang Y."/>
            <person name="Liu Q."/>
            <person name="He Z."/>
            <person name="Tian L."/>
            <person name="Duan Y."/>
            <person name="Cai W."/>
            <person name="Li H."/>
            <person name="Song F."/>
        </authorList>
    </citation>
    <scope>NUCLEOTIDE SEQUENCE</scope>
    <source>
        <strain evidence="3">Cailab_2023a</strain>
    </source>
</reference>
<dbReference type="GO" id="GO:0001881">
    <property type="term" value="P:receptor recycling"/>
    <property type="evidence" value="ECO:0007669"/>
    <property type="project" value="TreeGrafter"/>
</dbReference>
<feature type="compositionally biased region" description="Polar residues" evidence="1">
    <location>
        <begin position="181"/>
        <end position="193"/>
    </location>
</feature>
<dbReference type="SMART" id="SM00233">
    <property type="entry name" value="PH"/>
    <property type="match status" value="1"/>
</dbReference>
<dbReference type="PANTHER" id="PTHR22902">
    <property type="entry name" value="SESQUIPEDALIAN"/>
    <property type="match status" value="1"/>
</dbReference>
<dbReference type="EMBL" id="JARGDH010000003">
    <property type="protein sequence ID" value="KAL0272064.1"/>
    <property type="molecule type" value="Genomic_DNA"/>
</dbReference>
<dbReference type="AlphaFoldDB" id="A0AAW2HQB9"/>
<dbReference type="GO" id="GO:0005802">
    <property type="term" value="C:trans-Golgi network"/>
    <property type="evidence" value="ECO:0007669"/>
    <property type="project" value="TreeGrafter"/>
</dbReference>
<dbReference type="PANTHER" id="PTHR22902:SF53">
    <property type="entry name" value="INOSITOL PHOSPHATASE INTERACTING PROTEIN, ISOFORM A"/>
    <property type="match status" value="1"/>
</dbReference>
<dbReference type="SUPFAM" id="SSF50729">
    <property type="entry name" value="PH domain-like"/>
    <property type="match status" value="1"/>
</dbReference>
<dbReference type="InterPro" id="IPR045188">
    <property type="entry name" value="Boi1/Boi2-like"/>
</dbReference>
<dbReference type="InterPro" id="IPR011993">
    <property type="entry name" value="PH-like_dom_sf"/>
</dbReference>
<accession>A0AAW2HQB9</accession>
<dbReference type="GO" id="GO:0005769">
    <property type="term" value="C:early endosome"/>
    <property type="evidence" value="ECO:0007669"/>
    <property type="project" value="TreeGrafter"/>
</dbReference>
<protein>
    <recommendedName>
        <fullName evidence="2">PH domain-containing protein</fullName>
    </recommendedName>
</protein>
<dbReference type="CDD" id="cd13288">
    <property type="entry name" value="PH_Ses"/>
    <property type="match status" value="1"/>
</dbReference>
<dbReference type="Gene3D" id="2.30.29.30">
    <property type="entry name" value="Pleckstrin-homology domain (PH domain)/Phosphotyrosine-binding domain (PTB)"/>
    <property type="match status" value="1"/>
</dbReference>